<protein>
    <submittedName>
        <fullName evidence="1">Crp/Fnr family transcriptional regulator</fullName>
    </submittedName>
</protein>
<gene>
    <name evidence="1" type="ORF">OXU80_18395</name>
</gene>
<proteinExistence type="predicted"/>
<dbReference type="Proteomes" id="UP001163223">
    <property type="component" value="Chromosome"/>
</dbReference>
<accession>A0ACD4NJE5</accession>
<evidence type="ECO:0000313" key="2">
    <source>
        <dbReference type="Proteomes" id="UP001163223"/>
    </source>
</evidence>
<reference evidence="1" key="1">
    <citation type="submission" date="2022-11" db="EMBL/GenBank/DDBJ databases">
        <title>beta-Carotene-producing bacterium, Jeongeuplla avenae sp. nov., alleviates the salt stress of Arabidopsis seedlings.</title>
        <authorList>
            <person name="Jiang L."/>
            <person name="Lee J."/>
        </authorList>
    </citation>
    <scope>NUCLEOTIDE SEQUENCE</scope>
    <source>
        <strain evidence="1">DY_R2A_6</strain>
    </source>
</reference>
<sequence>MLTEAARLLTGRLERLGTLSVADKQAVQSLVQHPAVHEARTDVFCDGDQRRELHLVLSGFFCRYKLLADGSRQILAILLPGDLCDPNLFSNAPYDFSVGALARGCTAALSRPPLHELFRRPALARAFSLTRHFDDALSREWLVNLGRRGTEQRLVRLLSELTWRLEAFGLSTGNKITLPLVQADLADSIGVTHVHLCRTLKQLQSEGLLRTERGRIVISDVAGLRKAVGVWPSYLAGLISVATPLQEPVAPRRQLEAFVEPLAI</sequence>
<name>A0ACD4NJE5_9HYPH</name>
<organism evidence="1 2">
    <name type="scientific">Antarcticirhabdus aurantiaca</name>
    <dbReference type="NCBI Taxonomy" id="2606717"/>
    <lineage>
        <taxon>Bacteria</taxon>
        <taxon>Pseudomonadati</taxon>
        <taxon>Pseudomonadota</taxon>
        <taxon>Alphaproteobacteria</taxon>
        <taxon>Hyphomicrobiales</taxon>
        <taxon>Aurantimonadaceae</taxon>
        <taxon>Antarcticirhabdus</taxon>
    </lineage>
</organism>
<dbReference type="EMBL" id="CP113520">
    <property type="protein sequence ID" value="WAJ26821.1"/>
    <property type="molecule type" value="Genomic_DNA"/>
</dbReference>
<evidence type="ECO:0000313" key="1">
    <source>
        <dbReference type="EMBL" id="WAJ26821.1"/>
    </source>
</evidence>
<keyword evidence="2" id="KW-1185">Reference proteome</keyword>